<gene>
    <name evidence="1" type="ORF">SPRG_05637</name>
</gene>
<proteinExistence type="predicted"/>
<keyword evidence="2" id="KW-1185">Reference proteome</keyword>
<dbReference type="KEGG" id="spar:SPRG_05637"/>
<evidence type="ECO:0000313" key="1">
    <source>
        <dbReference type="EMBL" id="KDO29686.1"/>
    </source>
</evidence>
<dbReference type="GeneID" id="24128026"/>
<sequence>MASPTTDGYGGQSLQLPSRQMRAIDDDRYQRRLDFGKTALVTATIATYAIQI</sequence>
<dbReference type="VEuPathDB" id="FungiDB:SPRG_05637"/>
<evidence type="ECO:0000313" key="2">
    <source>
        <dbReference type="Proteomes" id="UP000030745"/>
    </source>
</evidence>
<protein>
    <submittedName>
        <fullName evidence="1">Uncharacterized protein</fullName>
    </submittedName>
</protein>
<organism evidence="1 2">
    <name type="scientific">Saprolegnia parasitica (strain CBS 223.65)</name>
    <dbReference type="NCBI Taxonomy" id="695850"/>
    <lineage>
        <taxon>Eukaryota</taxon>
        <taxon>Sar</taxon>
        <taxon>Stramenopiles</taxon>
        <taxon>Oomycota</taxon>
        <taxon>Saprolegniomycetes</taxon>
        <taxon>Saprolegniales</taxon>
        <taxon>Saprolegniaceae</taxon>
        <taxon>Saprolegnia</taxon>
    </lineage>
</organism>
<accession>A0A067CT55</accession>
<name>A0A067CT55_SAPPC</name>
<dbReference type="AlphaFoldDB" id="A0A067CT55"/>
<dbReference type="Proteomes" id="UP000030745">
    <property type="component" value="Unassembled WGS sequence"/>
</dbReference>
<dbReference type="RefSeq" id="XP_012199743.1">
    <property type="nucleotide sequence ID" value="XM_012344353.1"/>
</dbReference>
<reference evidence="1 2" key="1">
    <citation type="journal article" date="2013" name="PLoS Genet.">
        <title>Distinctive expansion of potential virulence genes in the genome of the oomycete fish pathogen Saprolegnia parasitica.</title>
        <authorList>
            <person name="Jiang R.H."/>
            <person name="de Bruijn I."/>
            <person name="Haas B.J."/>
            <person name="Belmonte R."/>
            <person name="Lobach L."/>
            <person name="Christie J."/>
            <person name="van den Ackerveken G."/>
            <person name="Bottin A."/>
            <person name="Bulone V."/>
            <person name="Diaz-Moreno S.M."/>
            <person name="Dumas B."/>
            <person name="Fan L."/>
            <person name="Gaulin E."/>
            <person name="Govers F."/>
            <person name="Grenville-Briggs L.J."/>
            <person name="Horner N.R."/>
            <person name="Levin J.Z."/>
            <person name="Mammella M."/>
            <person name="Meijer H.J."/>
            <person name="Morris P."/>
            <person name="Nusbaum C."/>
            <person name="Oome S."/>
            <person name="Phillips A.J."/>
            <person name="van Rooyen D."/>
            <person name="Rzeszutek E."/>
            <person name="Saraiva M."/>
            <person name="Secombes C.J."/>
            <person name="Seidl M.F."/>
            <person name="Snel B."/>
            <person name="Stassen J.H."/>
            <person name="Sykes S."/>
            <person name="Tripathy S."/>
            <person name="van den Berg H."/>
            <person name="Vega-Arreguin J.C."/>
            <person name="Wawra S."/>
            <person name="Young S.K."/>
            <person name="Zeng Q."/>
            <person name="Dieguez-Uribeondo J."/>
            <person name="Russ C."/>
            <person name="Tyler B.M."/>
            <person name="van West P."/>
        </authorList>
    </citation>
    <scope>NUCLEOTIDE SEQUENCE [LARGE SCALE GENOMIC DNA]</scope>
    <source>
        <strain evidence="1 2">CBS 223.65</strain>
    </source>
</reference>
<dbReference type="EMBL" id="KK583205">
    <property type="protein sequence ID" value="KDO29686.1"/>
    <property type="molecule type" value="Genomic_DNA"/>
</dbReference>